<feature type="compositionally biased region" description="Basic and acidic residues" evidence="1">
    <location>
        <begin position="23"/>
        <end position="36"/>
    </location>
</feature>
<accession>A0A6H5I027</accession>
<gene>
    <name evidence="2" type="ORF">TBRA_LOCUS1820</name>
</gene>
<evidence type="ECO:0000313" key="2">
    <source>
        <dbReference type="EMBL" id="CAB0029794.1"/>
    </source>
</evidence>
<name>A0A6H5I027_9HYME</name>
<evidence type="ECO:0000313" key="3">
    <source>
        <dbReference type="Proteomes" id="UP000479190"/>
    </source>
</evidence>
<dbReference type="EMBL" id="CADCXV010000351">
    <property type="protein sequence ID" value="CAB0029794.1"/>
    <property type="molecule type" value="Genomic_DNA"/>
</dbReference>
<evidence type="ECO:0000256" key="1">
    <source>
        <dbReference type="SAM" id="MobiDB-lite"/>
    </source>
</evidence>
<dbReference type="AlphaFoldDB" id="A0A6H5I027"/>
<sequence length="193" mass="20610">MSTPCSATWAYTLLPSPPPPGSEDVRPKISESSTEKQQEWLRAPRENMLNIGGAPEVNRRVLYADVVDSILLDCKLPLSCTQQIERACLALISGLPHVSYDRRTYVIAASLCWAPLAMSERAYTSAAPSMSSSDYVLLPAPHNSSNRGALRPGRASPHEGSGSSHRGRSSGGQSSSRAARSSASVDSGVSRRA</sequence>
<dbReference type="Proteomes" id="UP000479190">
    <property type="component" value="Unassembled WGS sequence"/>
</dbReference>
<feature type="compositionally biased region" description="Low complexity" evidence="1">
    <location>
        <begin position="171"/>
        <end position="193"/>
    </location>
</feature>
<reference evidence="2 3" key="1">
    <citation type="submission" date="2020-02" db="EMBL/GenBank/DDBJ databases">
        <authorList>
            <person name="Ferguson B K."/>
        </authorList>
    </citation>
    <scope>NUCLEOTIDE SEQUENCE [LARGE SCALE GENOMIC DNA]</scope>
</reference>
<organism evidence="2 3">
    <name type="scientific">Trichogramma brassicae</name>
    <dbReference type="NCBI Taxonomy" id="86971"/>
    <lineage>
        <taxon>Eukaryota</taxon>
        <taxon>Metazoa</taxon>
        <taxon>Ecdysozoa</taxon>
        <taxon>Arthropoda</taxon>
        <taxon>Hexapoda</taxon>
        <taxon>Insecta</taxon>
        <taxon>Pterygota</taxon>
        <taxon>Neoptera</taxon>
        <taxon>Endopterygota</taxon>
        <taxon>Hymenoptera</taxon>
        <taxon>Apocrita</taxon>
        <taxon>Proctotrupomorpha</taxon>
        <taxon>Chalcidoidea</taxon>
        <taxon>Trichogrammatidae</taxon>
        <taxon>Trichogramma</taxon>
    </lineage>
</organism>
<protein>
    <submittedName>
        <fullName evidence="2">Uncharacterized protein</fullName>
    </submittedName>
</protein>
<feature type="region of interest" description="Disordered" evidence="1">
    <location>
        <begin position="141"/>
        <end position="193"/>
    </location>
</feature>
<keyword evidence="3" id="KW-1185">Reference proteome</keyword>
<proteinExistence type="predicted"/>
<feature type="region of interest" description="Disordered" evidence="1">
    <location>
        <begin position="1"/>
        <end position="36"/>
    </location>
</feature>